<name>A0AAN7B9B5_9PEZI</name>
<sequence>MAAPNKETFIPIKTTLPKSPLPDSASRGTILTPRLLLRSITQADLQAYHTIRTDAEIMKWTVQGRVDHDLAETQEKLNLFLPPNDVLKCNWAICLRDGNKNEEGQPELIGIGGVHIFSSTFGWPELGYMIRRDYWGLGLATEFLGAFVKYWVGEEGAEGSSSKKLEREETIIWVDERTLEGAAGVEMEIAVVEEQLLAVTSEHNGKSQGVLWKNGFEEFLTWNGTEPDGSSIGLPTFRYFPVRQRKE</sequence>
<dbReference type="SUPFAM" id="SSF55729">
    <property type="entry name" value="Acyl-CoA N-acyltransferases (Nat)"/>
    <property type="match status" value="1"/>
</dbReference>
<comment type="caution">
    <text evidence="3">The sequence shown here is derived from an EMBL/GenBank/DDBJ whole genome shotgun (WGS) entry which is preliminary data.</text>
</comment>
<evidence type="ECO:0000259" key="2">
    <source>
        <dbReference type="Pfam" id="PF13302"/>
    </source>
</evidence>
<protein>
    <submittedName>
        <fullName evidence="3">Acyl-CoA N-acyltransferase</fullName>
    </submittedName>
</protein>
<feature type="domain" description="N-acetyltransferase" evidence="2">
    <location>
        <begin position="34"/>
        <end position="217"/>
    </location>
</feature>
<dbReference type="Gene3D" id="3.40.630.30">
    <property type="match status" value="1"/>
</dbReference>
<dbReference type="AlphaFoldDB" id="A0AAN7B9B5"/>
<dbReference type="Proteomes" id="UP001301769">
    <property type="component" value="Unassembled WGS sequence"/>
</dbReference>
<proteinExistence type="predicted"/>
<dbReference type="Pfam" id="PF13302">
    <property type="entry name" value="Acetyltransf_3"/>
    <property type="match status" value="1"/>
</dbReference>
<dbReference type="InterPro" id="IPR000182">
    <property type="entry name" value="GNAT_dom"/>
</dbReference>
<keyword evidence="4" id="KW-1185">Reference proteome</keyword>
<evidence type="ECO:0000313" key="4">
    <source>
        <dbReference type="Proteomes" id="UP001301769"/>
    </source>
</evidence>
<dbReference type="GO" id="GO:0016747">
    <property type="term" value="F:acyltransferase activity, transferring groups other than amino-acyl groups"/>
    <property type="evidence" value="ECO:0007669"/>
    <property type="project" value="InterPro"/>
</dbReference>
<dbReference type="InterPro" id="IPR016181">
    <property type="entry name" value="Acyl_CoA_acyltransferase"/>
</dbReference>
<evidence type="ECO:0000313" key="3">
    <source>
        <dbReference type="EMBL" id="KAK4215259.1"/>
    </source>
</evidence>
<organism evidence="3 4">
    <name type="scientific">Rhypophila decipiens</name>
    <dbReference type="NCBI Taxonomy" id="261697"/>
    <lineage>
        <taxon>Eukaryota</taxon>
        <taxon>Fungi</taxon>
        <taxon>Dikarya</taxon>
        <taxon>Ascomycota</taxon>
        <taxon>Pezizomycotina</taxon>
        <taxon>Sordariomycetes</taxon>
        <taxon>Sordariomycetidae</taxon>
        <taxon>Sordariales</taxon>
        <taxon>Naviculisporaceae</taxon>
        <taxon>Rhypophila</taxon>
    </lineage>
</organism>
<reference evidence="3" key="2">
    <citation type="submission" date="2023-05" db="EMBL/GenBank/DDBJ databases">
        <authorList>
            <consortium name="Lawrence Berkeley National Laboratory"/>
            <person name="Steindorff A."/>
            <person name="Hensen N."/>
            <person name="Bonometti L."/>
            <person name="Westerberg I."/>
            <person name="Brannstrom I.O."/>
            <person name="Guillou S."/>
            <person name="Cros-Aarteil S."/>
            <person name="Calhoun S."/>
            <person name="Haridas S."/>
            <person name="Kuo A."/>
            <person name="Mondo S."/>
            <person name="Pangilinan J."/>
            <person name="Riley R."/>
            <person name="Labutti K."/>
            <person name="Andreopoulos B."/>
            <person name="Lipzen A."/>
            <person name="Chen C."/>
            <person name="Yanf M."/>
            <person name="Daum C."/>
            <person name="Ng V."/>
            <person name="Clum A."/>
            <person name="Ohm R."/>
            <person name="Martin F."/>
            <person name="Silar P."/>
            <person name="Natvig D."/>
            <person name="Lalanne C."/>
            <person name="Gautier V."/>
            <person name="Ament-Velasquez S.L."/>
            <person name="Kruys A."/>
            <person name="Hutchinson M.I."/>
            <person name="Powell A.J."/>
            <person name="Barry K."/>
            <person name="Miller A.N."/>
            <person name="Grigoriev I.V."/>
            <person name="Debuchy R."/>
            <person name="Gladieux P."/>
            <person name="Thoren M.H."/>
            <person name="Johannesson H."/>
        </authorList>
    </citation>
    <scope>NUCLEOTIDE SEQUENCE</scope>
    <source>
        <strain evidence="3">PSN293</strain>
    </source>
</reference>
<dbReference type="InterPro" id="IPR051531">
    <property type="entry name" value="N-acetyltransferase"/>
</dbReference>
<accession>A0AAN7B9B5</accession>
<dbReference type="PANTHER" id="PTHR43792:SF1">
    <property type="entry name" value="N-ACETYLTRANSFERASE DOMAIN-CONTAINING PROTEIN"/>
    <property type="match status" value="1"/>
</dbReference>
<gene>
    <name evidence="3" type="ORF">QBC37DRAFT_282023</name>
</gene>
<dbReference type="EMBL" id="MU858082">
    <property type="protein sequence ID" value="KAK4215259.1"/>
    <property type="molecule type" value="Genomic_DNA"/>
</dbReference>
<dbReference type="PANTHER" id="PTHR43792">
    <property type="entry name" value="GNAT FAMILY, PUTATIVE (AFU_ORTHOLOGUE AFUA_3G00765)-RELATED-RELATED"/>
    <property type="match status" value="1"/>
</dbReference>
<evidence type="ECO:0000256" key="1">
    <source>
        <dbReference type="SAM" id="MobiDB-lite"/>
    </source>
</evidence>
<reference evidence="3" key="1">
    <citation type="journal article" date="2023" name="Mol. Phylogenet. Evol.">
        <title>Genome-scale phylogeny and comparative genomics of the fungal order Sordariales.</title>
        <authorList>
            <person name="Hensen N."/>
            <person name="Bonometti L."/>
            <person name="Westerberg I."/>
            <person name="Brannstrom I.O."/>
            <person name="Guillou S."/>
            <person name="Cros-Aarteil S."/>
            <person name="Calhoun S."/>
            <person name="Haridas S."/>
            <person name="Kuo A."/>
            <person name="Mondo S."/>
            <person name="Pangilinan J."/>
            <person name="Riley R."/>
            <person name="LaButti K."/>
            <person name="Andreopoulos B."/>
            <person name="Lipzen A."/>
            <person name="Chen C."/>
            <person name="Yan M."/>
            <person name="Daum C."/>
            <person name="Ng V."/>
            <person name="Clum A."/>
            <person name="Steindorff A."/>
            <person name="Ohm R.A."/>
            <person name="Martin F."/>
            <person name="Silar P."/>
            <person name="Natvig D.O."/>
            <person name="Lalanne C."/>
            <person name="Gautier V."/>
            <person name="Ament-Velasquez S.L."/>
            <person name="Kruys A."/>
            <person name="Hutchinson M.I."/>
            <person name="Powell A.J."/>
            <person name="Barry K."/>
            <person name="Miller A.N."/>
            <person name="Grigoriev I.V."/>
            <person name="Debuchy R."/>
            <person name="Gladieux P."/>
            <person name="Hiltunen Thoren M."/>
            <person name="Johannesson H."/>
        </authorList>
    </citation>
    <scope>NUCLEOTIDE SEQUENCE</scope>
    <source>
        <strain evidence="3">PSN293</strain>
    </source>
</reference>
<feature type="region of interest" description="Disordered" evidence="1">
    <location>
        <begin position="1"/>
        <end position="25"/>
    </location>
</feature>